<dbReference type="GO" id="GO:0050821">
    <property type="term" value="P:protein stabilization"/>
    <property type="evidence" value="ECO:0007669"/>
    <property type="project" value="TreeGrafter"/>
</dbReference>
<dbReference type="InterPro" id="IPR024158">
    <property type="entry name" value="Mt_import_TIM15"/>
</dbReference>
<dbReference type="OrthoDB" id="512667at2759"/>
<dbReference type="PANTHER" id="PTHR20922">
    <property type="entry name" value="DNL-TYPE ZINC FINGER PROTEIN"/>
    <property type="match status" value="1"/>
</dbReference>
<dbReference type="STRING" id="105984.A0A427XGJ3"/>
<dbReference type="GO" id="GO:0051087">
    <property type="term" value="F:protein-folding chaperone binding"/>
    <property type="evidence" value="ECO:0007669"/>
    <property type="project" value="TreeGrafter"/>
</dbReference>
<dbReference type="GeneID" id="39587552"/>
<dbReference type="GO" id="GO:0005739">
    <property type="term" value="C:mitochondrion"/>
    <property type="evidence" value="ECO:0007669"/>
    <property type="project" value="TreeGrafter"/>
</dbReference>
<organism evidence="7 8">
    <name type="scientific">Apiotrichum porosum</name>
    <dbReference type="NCBI Taxonomy" id="105984"/>
    <lineage>
        <taxon>Eukaryota</taxon>
        <taxon>Fungi</taxon>
        <taxon>Dikarya</taxon>
        <taxon>Basidiomycota</taxon>
        <taxon>Agaricomycotina</taxon>
        <taxon>Tremellomycetes</taxon>
        <taxon>Trichosporonales</taxon>
        <taxon>Trichosporonaceae</taxon>
        <taxon>Apiotrichum</taxon>
    </lineage>
</organism>
<dbReference type="Pfam" id="PF05180">
    <property type="entry name" value="zf-DNL"/>
    <property type="match status" value="1"/>
</dbReference>
<dbReference type="Proteomes" id="UP000279236">
    <property type="component" value="Unassembled WGS sequence"/>
</dbReference>
<evidence type="ECO:0000256" key="5">
    <source>
        <dbReference type="SAM" id="MobiDB-lite"/>
    </source>
</evidence>
<keyword evidence="1" id="KW-0479">Metal-binding</keyword>
<comment type="caution">
    <text evidence="7">The sequence shown here is derived from an EMBL/GenBank/DDBJ whole genome shotgun (WGS) entry which is preliminary data.</text>
</comment>
<sequence>MSMRSLRLLAIAARPRPVAARPAVLALARPVPRAMPAMSLRWSSSASSSSSSSSTPATPESSSSSPASDASAIEAPAEGAPQRQQIGQIEPMLAMTFTCTAGAEKGNPTCGHRSTHEFKKRSYEKGVVIVQCPKCEARHLIADQLGWFNESTEDGKLRTIEDLMRAKGEEITKGRVDMNGDIEYAP</sequence>
<feature type="domain" description="DNL-type" evidence="6">
    <location>
        <begin position="88"/>
        <end position="186"/>
    </location>
</feature>
<gene>
    <name evidence="7" type="ORF">EHS24_003009</name>
</gene>
<dbReference type="RefSeq" id="XP_028473083.1">
    <property type="nucleotide sequence ID" value="XM_028618716.1"/>
</dbReference>
<evidence type="ECO:0000259" key="6">
    <source>
        <dbReference type="PROSITE" id="PS51501"/>
    </source>
</evidence>
<evidence type="ECO:0000256" key="3">
    <source>
        <dbReference type="ARBA" id="ARBA00022833"/>
    </source>
</evidence>
<evidence type="ECO:0000256" key="2">
    <source>
        <dbReference type="ARBA" id="ARBA00022771"/>
    </source>
</evidence>
<dbReference type="PROSITE" id="PS51501">
    <property type="entry name" value="ZF_DNL"/>
    <property type="match status" value="1"/>
</dbReference>
<dbReference type="AlphaFoldDB" id="A0A427XGJ3"/>
<dbReference type="GO" id="GO:0030150">
    <property type="term" value="P:protein import into mitochondrial matrix"/>
    <property type="evidence" value="ECO:0007669"/>
    <property type="project" value="TreeGrafter"/>
</dbReference>
<protein>
    <recommendedName>
        <fullName evidence="6">DNL-type domain-containing protein</fullName>
    </recommendedName>
</protein>
<dbReference type="InterPro" id="IPR007853">
    <property type="entry name" value="Znf_DNL-typ"/>
</dbReference>
<reference evidence="7 8" key="1">
    <citation type="submission" date="2018-11" db="EMBL/GenBank/DDBJ databases">
        <title>Genome sequence of Apiotrichum porosum DSM 27194.</title>
        <authorList>
            <person name="Aliyu H."/>
            <person name="Gorte O."/>
            <person name="Ochsenreither K."/>
        </authorList>
    </citation>
    <scope>NUCLEOTIDE SEQUENCE [LARGE SCALE GENOMIC DNA]</scope>
    <source>
        <strain evidence="7 8">DSM 27194</strain>
    </source>
</reference>
<evidence type="ECO:0000313" key="8">
    <source>
        <dbReference type="Proteomes" id="UP000279236"/>
    </source>
</evidence>
<feature type="region of interest" description="Disordered" evidence="5">
    <location>
        <begin position="43"/>
        <end position="83"/>
    </location>
</feature>
<evidence type="ECO:0000313" key="7">
    <source>
        <dbReference type="EMBL" id="RSH77936.1"/>
    </source>
</evidence>
<dbReference type="GO" id="GO:0008270">
    <property type="term" value="F:zinc ion binding"/>
    <property type="evidence" value="ECO:0007669"/>
    <property type="project" value="UniProtKB-KW"/>
</dbReference>
<evidence type="ECO:0000256" key="1">
    <source>
        <dbReference type="ARBA" id="ARBA00022723"/>
    </source>
</evidence>
<keyword evidence="8" id="KW-1185">Reference proteome</keyword>
<proteinExistence type="predicted"/>
<dbReference type="PANTHER" id="PTHR20922:SF13">
    <property type="entry name" value="DNL-TYPE ZINC FINGER PROTEIN"/>
    <property type="match status" value="1"/>
</dbReference>
<accession>A0A427XGJ3</accession>
<keyword evidence="2 4" id="KW-0863">Zinc-finger</keyword>
<dbReference type="EMBL" id="RSCE01000014">
    <property type="protein sequence ID" value="RSH77936.1"/>
    <property type="molecule type" value="Genomic_DNA"/>
</dbReference>
<evidence type="ECO:0000256" key="4">
    <source>
        <dbReference type="PROSITE-ProRule" id="PRU00834"/>
    </source>
</evidence>
<name>A0A427XGJ3_9TREE</name>
<dbReference type="GO" id="GO:0006457">
    <property type="term" value="P:protein folding"/>
    <property type="evidence" value="ECO:0007669"/>
    <property type="project" value="TreeGrafter"/>
</dbReference>
<feature type="compositionally biased region" description="Low complexity" evidence="5">
    <location>
        <begin position="43"/>
        <end position="77"/>
    </location>
</feature>
<keyword evidence="3" id="KW-0862">Zinc</keyword>